<dbReference type="RefSeq" id="WP_093151738.1">
    <property type="nucleotide sequence ID" value="NZ_FNBW01000009.1"/>
</dbReference>
<sequence>MSDDRNYASDVATLAAVEHPDHRALLEFWYAAKPEGGLPSRETFEPSDFRAMLPRIAVIEPCLVLDGLPVEPAALDDRPAERSFRYRLAGTEIVERAGRDPTGKTFHALYRDAYLSTAIRTYEEILAARVPHFSQRVFPIGDGTSELRYDRLILPFARDGQTIDSFLLCIVVVSQSGTVKVEGSFRRYT</sequence>
<name>A0A8G2BM42_9PROT</name>
<dbReference type="EMBL" id="FNBW01000009">
    <property type="protein sequence ID" value="SDG05098.1"/>
    <property type="molecule type" value="Genomic_DNA"/>
</dbReference>
<proteinExistence type="predicted"/>
<dbReference type="InterPro" id="IPR009922">
    <property type="entry name" value="DUF1457"/>
</dbReference>
<comment type="caution">
    <text evidence="1">The sequence shown here is derived from an EMBL/GenBank/DDBJ whole genome shotgun (WGS) entry which is preliminary data.</text>
</comment>
<accession>A0A8G2BM42</accession>
<protein>
    <submittedName>
        <fullName evidence="1">PAS domain-containing protein</fullName>
    </submittedName>
</protein>
<dbReference type="Proteomes" id="UP000198615">
    <property type="component" value="Unassembled WGS sequence"/>
</dbReference>
<evidence type="ECO:0000313" key="2">
    <source>
        <dbReference type="Proteomes" id="UP000198615"/>
    </source>
</evidence>
<dbReference type="AlphaFoldDB" id="A0A8G2BM42"/>
<reference evidence="1 2" key="1">
    <citation type="submission" date="2016-10" db="EMBL/GenBank/DDBJ databases">
        <authorList>
            <person name="Varghese N."/>
            <person name="Submissions S."/>
        </authorList>
    </citation>
    <scope>NUCLEOTIDE SEQUENCE [LARGE SCALE GENOMIC DNA]</scope>
    <source>
        <strain evidence="1 2">DSM 18839</strain>
    </source>
</reference>
<evidence type="ECO:0000313" key="1">
    <source>
        <dbReference type="EMBL" id="SDG05098.1"/>
    </source>
</evidence>
<keyword evidence="2" id="KW-1185">Reference proteome</keyword>
<gene>
    <name evidence="1" type="ORF">SAMN05660686_03216</name>
</gene>
<dbReference type="OrthoDB" id="8479148at2"/>
<organism evidence="1 2">
    <name type="scientific">Thalassobaculum litoreum DSM 18839</name>
    <dbReference type="NCBI Taxonomy" id="1123362"/>
    <lineage>
        <taxon>Bacteria</taxon>
        <taxon>Pseudomonadati</taxon>
        <taxon>Pseudomonadota</taxon>
        <taxon>Alphaproteobacteria</taxon>
        <taxon>Rhodospirillales</taxon>
        <taxon>Thalassobaculaceae</taxon>
        <taxon>Thalassobaculum</taxon>
    </lineage>
</organism>
<dbReference type="Pfam" id="PF07310">
    <property type="entry name" value="PAS_5"/>
    <property type="match status" value="1"/>
</dbReference>